<keyword evidence="3" id="KW-1185">Reference proteome</keyword>
<evidence type="ECO:0000256" key="1">
    <source>
        <dbReference type="SAM" id="MobiDB-lite"/>
    </source>
</evidence>
<proteinExistence type="predicted"/>
<protein>
    <submittedName>
        <fullName evidence="2">Uncharacterized protein</fullName>
    </submittedName>
</protein>
<organism evidence="2 3">
    <name type="scientific">Glossina pallidipes</name>
    <name type="common">Tsetse fly</name>
    <dbReference type="NCBI Taxonomy" id="7398"/>
    <lineage>
        <taxon>Eukaryota</taxon>
        <taxon>Metazoa</taxon>
        <taxon>Ecdysozoa</taxon>
        <taxon>Arthropoda</taxon>
        <taxon>Hexapoda</taxon>
        <taxon>Insecta</taxon>
        <taxon>Pterygota</taxon>
        <taxon>Neoptera</taxon>
        <taxon>Endopterygota</taxon>
        <taxon>Diptera</taxon>
        <taxon>Brachycera</taxon>
        <taxon>Muscomorpha</taxon>
        <taxon>Hippoboscoidea</taxon>
        <taxon>Glossinidae</taxon>
        <taxon>Glossina</taxon>
    </lineage>
</organism>
<feature type="region of interest" description="Disordered" evidence="1">
    <location>
        <begin position="361"/>
        <end position="403"/>
    </location>
</feature>
<feature type="compositionally biased region" description="Low complexity" evidence="1">
    <location>
        <begin position="39"/>
        <end position="51"/>
    </location>
</feature>
<reference evidence="2" key="2">
    <citation type="submission" date="2020-05" db="UniProtKB">
        <authorList>
            <consortium name="EnsemblMetazoa"/>
        </authorList>
    </citation>
    <scope>IDENTIFICATION</scope>
    <source>
        <strain evidence="2">IAEA</strain>
    </source>
</reference>
<dbReference type="STRING" id="7398.A0A1B0AES1"/>
<sequence length="439" mass="47536">MKIVQNETGEKGKQQQVGEKRKAKTLKSKILQNVGQNDVSVPHSSSSSLHSTVMIDELKSNNSKKNASSNSNSDENGGLNSKQIDSLNITNADGNHNNNSSELIIAEAAKILLKNGLNGSNAAAAAAVATATATLLTAAANFQLPKSSLPLMRQQHLRLMFNCSGAVNAASSSISYHHNSAHNVTIPSNQIYGGRLQFFKDGKFILELARSKDGDKSGWISVPREDNTIPSPARSSTIIPSASITGATQSLLAASPAALTGGVGFPKNECSNSLSFSDDNSSIQSSPWQRDHCWKQVTPRKNASKEMSLFYQRPAFQQLTAQALCRARKKRRKPYDPIVTMKVSIFAETAKADEVIEKDLNDKNSIEKESNGHREGDNRQLVDDDVQKGLTKNKPDNGVGANESEIDVIKEKILDVVEAKNNDNSLSCKHNNDAKKTKI</sequence>
<dbReference type="EnsemblMetazoa" id="GPAI043401-RA">
    <property type="protein sequence ID" value="GPAI043401-PA"/>
    <property type="gene ID" value="GPAI043401"/>
</dbReference>
<feature type="compositionally biased region" description="Basic and acidic residues" evidence="1">
    <location>
        <begin position="361"/>
        <end position="387"/>
    </location>
</feature>
<feature type="region of interest" description="Disordered" evidence="1">
    <location>
        <begin position="1"/>
        <end position="83"/>
    </location>
</feature>
<accession>A0A1B0AES1</accession>
<reference evidence="3" key="1">
    <citation type="submission" date="2014-03" db="EMBL/GenBank/DDBJ databases">
        <authorList>
            <person name="Aksoy S."/>
            <person name="Warren W."/>
            <person name="Wilson R.K."/>
        </authorList>
    </citation>
    <scope>NUCLEOTIDE SEQUENCE [LARGE SCALE GENOMIC DNA]</scope>
    <source>
        <strain evidence="3">IAEA</strain>
    </source>
</reference>
<evidence type="ECO:0000313" key="2">
    <source>
        <dbReference type="EnsemblMetazoa" id="GPAI043401-PA"/>
    </source>
</evidence>
<name>A0A1B0AES1_GLOPL</name>
<dbReference type="AlphaFoldDB" id="A0A1B0AES1"/>
<dbReference type="Proteomes" id="UP000092445">
    <property type="component" value="Unassembled WGS sequence"/>
</dbReference>
<dbReference type="VEuPathDB" id="VectorBase:GPAI043401"/>
<evidence type="ECO:0000313" key="3">
    <source>
        <dbReference type="Proteomes" id="UP000092445"/>
    </source>
</evidence>
<feature type="compositionally biased region" description="Low complexity" evidence="1">
    <location>
        <begin position="60"/>
        <end position="81"/>
    </location>
</feature>